<accession>A0A4S2MZV6</accession>
<sequence>MNSCSPHKRMRTHHPFPLSTQPSYLTILHYLSHSLLYHHHLLHYLPILHHRSCCPRRRVVVVVAIVAQRPRPLQFHPHDFDAARTTGWTAGYGIIQPARRDNDSNGACMRPSAYYSPTDTETVSPRRKRVRQWECRVRLSAGTSIVSPDRHCCHLELVFVSAWGLDTESRHTTRDTTVVSALL</sequence>
<dbReference type="EMBL" id="ML220116">
    <property type="protein sequence ID" value="TGZ82281.1"/>
    <property type="molecule type" value="Genomic_DNA"/>
</dbReference>
<protein>
    <submittedName>
        <fullName evidence="1">Uncharacterized protein</fullName>
    </submittedName>
</protein>
<evidence type="ECO:0000313" key="1">
    <source>
        <dbReference type="EMBL" id="TGZ82281.1"/>
    </source>
</evidence>
<dbReference type="AlphaFoldDB" id="A0A4S2MZV6"/>
<organism evidence="1 2">
    <name type="scientific">Ascodesmis nigricans</name>
    <dbReference type="NCBI Taxonomy" id="341454"/>
    <lineage>
        <taxon>Eukaryota</taxon>
        <taxon>Fungi</taxon>
        <taxon>Dikarya</taxon>
        <taxon>Ascomycota</taxon>
        <taxon>Pezizomycotina</taxon>
        <taxon>Pezizomycetes</taxon>
        <taxon>Pezizales</taxon>
        <taxon>Ascodesmidaceae</taxon>
        <taxon>Ascodesmis</taxon>
    </lineage>
</organism>
<keyword evidence="2" id="KW-1185">Reference proteome</keyword>
<gene>
    <name evidence="1" type="ORF">EX30DRAFT_221114</name>
</gene>
<proteinExistence type="predicted"/>
<evidence type="ECO:0000313" key="2">
    <source>
        <dbReference type="Proteomes" id="UP000298138"/>
    </source>
</evidence>
<name>A0A4S2MZV6_9PEZI</name>
<dbReference type="InParanoid" id="A0A4S2MZV6"/>
<dbReference type="Proteomes" id="UP000298138">
    <property type="component" value="Unassembled WGS sequence"/>
</dbReference>
<reference evidence="1 2" key="1">
    <citation type="submission" date="2019-04" db="EMBL/GenBank/DDBJ databases">
        <title>Comparative genomics and transcriptomics to analyze fruiting body development in filamentous ascomycetes.</title>
        <authorList>
            <consortium name="DOE Joint Genome Institute"/>
            <person name="Lutkenhaus R."/>
            <person name="Traeger S."/>
            <person name="Breuer J."/>
            <person name="Kuo A."/>
            <person name="Lipzen A."/>
            <person name="Pangilinan J."/>
            <person name="Dilworth D."/>
            <person name="Sandor L."/>
            <person name="Poggeler S."/>
            <person name="Barry K."/>
            <person name="Grigoriev I.V."/>
            <person name="Nowrousian M."/>
        </authorList>
    </citation>
    <scope>NUCLEOTIDE SEQUENCE [LARGE SCALE GENOMIC DNA]</scope>
    <source>
        <strain evidence="1 2">CBS 389.68</strain>
    </source>
</reference>